<keyword evidence="3" id="KW-1185">Reference proteome</keyword>
<comment type="caution">
    <text evidence="2">The sequence shown here is derived from an EMBL/GenBank/DDBJ whole genome shotgun (WGS) entry which is preliminary data.</text>
</comment>
<keyword evidence="1" id="KW-1133">Transmembrane helix</keyword>
<sequence>MTLNFSRLRPLIYFLVGFCGALAVAIVSVSAPNIAPVQSASVIPESQAQPPISEFALETAASHRAPNFYQ</sequence>
<gene>
    <name evidence="2" type="ORF">C7B65_24150</name>
</gene>
<dbReference type="EMBL" id="PVWG01000058">
    <property type="protein sequence ID" value="PSB15561.1"/>
    <property type="molecule type" value="Genomic_DNA"/>
</dbReference>
<keyword evidence="1" id="KW-0812">Transmembrane</keyword>
<evidence type="ECO:0000313" key="3">
    <source>
        <dbReference type="Proteomes" id="UP000238634"/>
    </source>
</evidence>
<dbReference type="STRING" id="1920490.GCA_001895925_02849"/>
<keyword evidence="1" id="KW-0472">Membrane</keyword>
<reference evidence="2 3" key="1">
    <citation type="submission" date="2018-02" db="EMBL/GenBank/DDBJ databases">
        <authorList>
            <person name="Cohen D.B."/>
            <person name="Kent A.D."/>
        </authorList>
    </citation>
    <scope>NUCLEOTIDE SEQUENCE [LARGE SCALE GENOMIC DNA]</scope>
    <source>
        <strain evidence="2 3">ULC007</strain>
    </source>
</reference>
<evidence type="ECO:0000313" key="2">
    <source>
        <dbReference type="EMBL" id="PSB15561.1"/>
    </source>
</evidence>
<reference evidence="2 3" key="2">
    <citation type="submission" date="2018-03" db="EMBL/GenBank/DDBJ databases">
        <title>The ancient ancestry and fast evolution of plastids.</title>
        <authorList>
            <person name="Moore K.R."/>
            <person name="Magnabosco C."/>
            <person name="Momper L."/>
            <person name="Gold D.A."/>
            <person name="Bosak T."/>
            <person name="Fournier G.P."/>
        </authorList>
    </citation>
    <scope>NUCLEOTIDE SEQUENCE [LARGE SCALE GENOMIC DNA]</scope>
    <source>
        <strain evidence="2 3">ULC007</strain>
    </source>
</reference>
<dbReference type="AlphaFoldDB" id="A0A2T1D534"/>
<proteinExistence type="predicted"/>
<feature type="transmembrane region" description="Helical" evidence="1">
    <location>
        <begin position="12"/>
        <end position="31"/>
    </location>
</feature>
<accession>A0A2T1D534</accession>
<dbReference type="Proteomes" id="UP000238634">
    <property type="component" value="Unassembled WGS sequence"/>
</dbReference>
<evidence type="ECO:0000256" key="1">
    <source>
        <dbReference type="SAM" id="Phobius"/>
    </source>
</evidence>
<name>A0A2T1D534_9CYAN</name>
<organism evidence="2 3">
    <name type="scientific">Phormidesmis priestleyi ULC007</name>
    <dbReference type="NCBI Taxonomy" id="1920490"/>
    <lineage>
        <taxon>Bacteria</taxon>
        <taxon>Bacillati</taxon>
        <taxon>Cyanobacteriota</taxon>
        <taxon>Cyanophyceae</taxon>
        <taxon>Leptolyngbyales</taxon>
        <taxon>Leptolyngbyaceae</taxon>
        <taxon>Phormidesmis</taxon>
    </lineage>
</organism>
<protein>
    <submittedName>
        <fullName evidence="2">Uncharacterized protein</fullName>
    </submittedName>
</protein>